<keyword evidence="15" id="KW-1185">Reference proteome</keyword>
<comment type="subunit">
    <text evidence="11">Component of the oligosaccharyltransferase (OST) complex. OST exists in two different complex forms which contain common core subunits RPN1, RPN2, OST48, OST4, DAD1 and TMEM258, either STT3A or STT3B as catalytic subunits, and form-specific accessory subunits. STT3A complex assembly occurs through the formation of 3 subcomplexes. Subcomplex 1 contains RPN1 and TMEM258, subcomplex 2 contains the STT3A-specific subunits STT3A, DC2/OSTC, and KCP2 as well as the core subunit OST4, and subcomplex 3 contains RPN2, DAD1, and OST48. The STT3A complex can form stable complexes with the Sec61 complex or with both the Sec61 and TRAP complexes. Interacts with TMEM35A/NACHO.</text>
</comment>
<evidence type="ECO:0000256" key="1">
    <source>
        <dbReference type="ARBA" id="ARBA00002791"/>
    </source>
</evidence>
<evidence type="ECO:0000256" key="8">
    <source>
        <dbReference type="ARBA" id="ARBA00022824"/>
    </source>
</evidence>
<evidence type="ECO:0000256" key="7">
    <source>
        <dbReference type="ARBA" id="ARBA00022729"/>
    </source>
</evidence>
<evidence type="ECO:0000256" key="3">
    <source>
        <dbReference type="ARBA" id="ARBA00004922"/>
    </source>
</evidence>
<accession>A0ABN8YC96</accession>
<proteinExistence type="inferred from homology"/>
<feature type="compositionally biased region" description="Low complexity" evidence="13">
    <location>
        <begin position="43"/>
        <end position="52"/>
    </location>
</feature>
<feature type="region of interest" description="Disordered" evidence="13">
    <location>
        <begin position="1"/>
        <end position="96"/>
    </location>
</feature>
<evidence type="ECO:0000256" key="9">
    <source>
        <dbReference type="ARBA" id="ARBA00022989"/>
    </source>
</evidence>
<organism evidence="14 15">
    <name type="scientific">Rangifer tarandus platyrhynchus</name>
    <name type="common">Svalbard reindeer</name>
    <dbReference type="NCBI Taxonomy" id="3082113"/>
    <lineage>
        <taxon>Eukaryota</taxon>
        <taxon>Metazoa</taxon>
        <taxon>Chordata</taxon>
        <taxon>Craniata</taxon>
        <taxon>Vertebrata</taxon>
        <taxon>Euteleostomi</taxon>
        <taxon>Mammalia</taxon>
        <taxon>Eutheria</taxon>
        <taxon>Laurasiatheria</taxon>
        <taxon>Artiodactyla</taxon>
        <taxon>Ruminantia</taxon>
        <taxon>Pecora</taxon>
        <taxon>Cervidae</taxon>
        <taxon>Odocoileinae</taxon>
        <taxon>Rangifer</taxon>
    </lineage>
</organism>
<feature type="compositionally biased region" description="Gly residues" evidence="13">
    <location>
        <begin position="53"/>
        <end position="67"/>
    </location>
</feature>
<keyword evidence="7" id="KW-0732">Signal</keyword>
<feature type="compositionally biased region" description="Gly residues" evidence="13">
    <location>
        <begin position="32"/>
        <end position="42"/>
    </location>
</feature>
<dbReference type="Pfam" id="PF04597">
    <property type="entry name" value="Ribophorin_I"/>
    <property type="match status" value="2"/>
</dbReference>
<evidence type="ECO:0000256" key="6">
    <source>
        <dbReference type="ARBA" id="ARBA00022692"/>
    </source>
</evidence>
<comment type="function">
    <text evidence="1 12">Subunit of the oligosaccharyl transferase (OST) complex that catalyzes the initial transfer of a defined glycan (Glc(3)Man(9)GlcNAc(2) in eukaryotes) from the lipid carrier dolichol-pyrophosphate to an asparagine residue within an Asn-X-Ser/Thr consensus motif in nascent polypeptide chains, the first step in protein N-glycosylation. N-glycosylation occurs cotranslationally and the complex associates with the Sec61 complex at the channel-forming translocon complex that mediates protein translocation across the endoplasmic reticulum (ER). All subunits are required for a maximal enzyme activity.</text>
</comment>
<evidence type="ECO:0000256" key="2">
    <source>
        <dbReference type="ARBA" id="ARBA00004115"/>
    </source>
</evidence>
<protein>
    <recommendedName>
        <fullName evidence="5 12">Dolichyl-diphosphooligosaccharide--protein glycosyltransferase subunit 1</fullName>
    </recommendedName>
</protein>
<reference evidence="14" key="1">
    <citation type="submission" date="2023-04" db="EMBL/GenBank/DDBJ databases">
        <authorList>
            <consortium name="ELIXIR-Norway"/>
        </authorList>
    </citation>
    <scope>NUCLEOTIDE SEQUENCE [LARGE SCALE GENOMIC DNA]</scope>
</reference>
<keyword evidence="6 12" id="KW-0812">Transmembrane</keyword>
<evidence type="ECO:0000256" key="13">
    <source>
        <dbReference type="SAM" id="MobiDB-lite"/>
    </source>
</evidence>
<comment type="pathway">
    <text evidence="3 12">Protein modification; protein glycosylation.</text>
</comment>
<evidence type="ECO:0000313" key="15">
    <source>
        <dbReference type="Proteomes" id="UP001176941"/>
    </source>
</evidence>
<comment type="subcellular location">
    <subcellularLocation>
        <location evidence="2 12">Endoplasmic reticulum membrane</location>
        <topology evidence="2 12">Single-pass type I membrane protein</topology>
    </subcellularLocation>
</comment>
<sequence length="611" mass="67235">MLTVGPGRRHLGEPSARRAAAPWGRRARAGGAQRGPGCGGARGPAAAVAAAVGGRGPGARQHLGGGSASRQRRGEAHGGPGQPPGQVPAHAGGGPAPRAASFLVALEPDSEAQLAHLGVQVMGVDAEANSLHVRETKRNGKSGRPFTVQLPVALDPGAEVSVVVEAVYTHAIQPYPIQVTQSEKQFVVFEGNRYFYSPYPTERQTMRVKLASPDVESYTRLGNPMRHENLLGYGPFQDTPAYSQGSFRVHAENDSPLLTASSMTRVIEVSHRGNIAVEEHVDLKHTGAVLKGPFSRYDYDRWADSGSSSIRSFKTILPASAQDVYYRDEIGSMYTRHLLILDDSVEMEVKPRFPLFGRWKTHYIIGYNLPSYEYLYNLGDQGQEHPVDSPYEVSRAPDERHYTYLDTCGRPVIVAHKENLVEQHIRDIVLHYTFSKALMLQEPLLLVAAFCILLFTVVICVRLGLPITEDPAAEARMKVACMIEQVLNLVSKRLGLYHHFDKTVSRYKLSQDVSTLSSGKKSLETEHRALTSAVALLQSRLKAEGSKLCDRVSEMQKLDAQVKELVLKSAVGAEWRVTGKLKKDMHVENKKLISGKRQELVSKIDHILHTL</sequence>
<evidence type="ECO:0000256" key="10">
    <source>
        <dbReference type="ARBA" id="ARBA00023136"/>
    </source>
</evidence>
<dbReference type="PANTHER" id="PTHR21049:SF0">
    <property type="entry name" value="DOLICHYL-DIPHOSPHOOLIGOSACCHARIDE--PROTEIN GLYCOSYLTRANSFERASE SUBUNIT 1"/>
    <property type="match status" value="1"/>
</dbReference>
<keyword evidence="9 12" id="KW-1133">Transmembrane helix</keyword>
<evidence type="ECO:0000313" key="14">
    <source>
        <dbReference type="EMBL" id="CAI9159160.1"/>
    </source>
</evidence>
<evidence type="ECO:0000256" key="4">
    <source>
        <dbReference type="ARBA" id="ARBA00008905"/>
    </source>
</evidence>
<dbReference type="EMBL" id="OX459954">
    <property type="protein sequence ID" value="CAI9159160.1"/>
    <property type="molecule type" value="Genomic_DNA"/>
</dbReference>
<evidence type="ECO:0000256" key="5">
    <source>
        <dbReference type="ARBA" id="ARBA00017611"/>
    </source>
</evidence>
<dbReference type="Proteomes" id="UP001176941">
    <property type="component" value="Chromosome 18"/>
</dbReference>
<keyword evidence="8 12" id="KW-0256">Endoplasmic reticulum</keyword>
<feature type="transmembrane region" description="Helical" evidence="12">
    <location>
        <begin position="444"/>
        <end position="465"/>
    </location>
</feature>
<dbReference type="PANTHER" id="PTHR21049">
    <property type="entry name" value="RIBOPHORIN I"/>
    <property type="match status" value="1"/>
</dbReference>
<evidence type="ECO:0000256" key="12">
    <source>
        <dbReference type="RuleBase" id="RU361143"/>
    </source>
</evidence>
<name>A0ABN8YC96_RANTA</name>
<comment type="similarity">
    <text evidence="4 12">Belongs to the OST1 family.</text>
</comment>
<evidence type="ECO:0000256" key="11">
    <source>
        <dbReference type="ARBA" id="ARBA00046898"/>
    </source>
</evidence>
<dbReference type="InterPro" id="IPR007676">
    <property type="entry name" value="Ribophorin_I"/>
</dbReference>
<gene>
    <name evidence="14" type="ORF">MRATA1EN1_LOCUS8122</name>
</gene>
<keyword evidence="10 12" id="KW-0472">Membrane</keyword>